<dbReference type="KEGG" id="lfc:LFE_2026"/>
<dbReference type="GO" id="GO:0000105">
    <property type="term" value="P:L-histidine biosynthetic process"/>
    <property type="evidence" value="ECO:0007669"/>
    <property type="project" value="UniProtKB-UniRule"/>
</dbReference>
<evidence type="ECO:0000256" key="8">
    <source>
        <dbReference type="ARBA" id="ARBA00047838"/>
    </source>
</evidence>
<evidence type="ECO:0000256" key="7">
    <source>
        <dbReference type="ARBA" id="ARBA00023239"/>
    </source>
</evidence>
<evidence type="ECO:0000256" key="3">
    <source>
        <dbReference type="ARBA" id="ARBA00022605"/>
    </source>
</evidence>
<dbReference type="PROSITE" id="PS51273">
    <property type="entry name" value="GATASE_TYPE_1"/>
    <property type="match status" value="1"/>
</dbReference>
<keyword evidence="14" id="KW-1185">Reference proteome</keyword>
<evidence type="ECO:0000259" key="12">
    <source>
        <dbReference type="Pfam" id="PF00117"/>
    </source>
</evidence>
<accession>I0IR01</accession>
<proteinExistence type="inferred from homology"/>
<dbReference type="PANTHER" id="PTHR42701">
    <property type="entry name" value="IMIDAZOLE GLYCEROL PHOSPHATE SYNTHASE SUBUNIT HISH"/>
    <property type="match status" value="1"/>
</dbReference>
<evidence type="ECO:0000313" key="14">
    <source>
        <dbReference type="Proteomes" id="UP000007382"/>
    </source>
</evidence>
<keyword evidence="7 10" id="KW-0456">Lyase</keyword>
<dbReference type="RefSeq" id="WP_014450184.1">
    <property type="nucleotide sequence ID" value="NC_017094.1"/>
</dbReference>
<comment type="pathway">
    <text evidence="1 10">Amino-acid biosynthesis; L-histidine biosynthesis; L-histidine from 5-phospho-alpha-D-ribose 1-diphosphate: step 5/9.</text>
</comment>
<dbReference type="UniPathway" id="UPA00031">
    <property type="reaction ID" value="UER00010"/>
</dbReference>
<keyword evidence="4 10" id="KW-0378">Hydrolase</keyword>
<dbReference type="Pfam" id="PF00117">
    <property type="entry name" value="GATase"/>
    <property type="match status" value="1"/>
</dbReference>
<keyword evidence="6 10" id="KW-0368">Histidine biosynthesis</keyword>
<reference evidence="14" key="2">
    <citation type="submission" date="2012-03" db="EMBL/GenBank/DDBJ databases">
        <title>The complete genome sequence of the pioneer microbe on fresh volcanic deposit, Leptospirillum ferrooxidans strain C2-3.</title>
        <authorList>
            <person name="Fujimura R."/>
            <person name="Sato Y."/>
            <person name="Nishizawa T."/>
            <person name="Nanba K."/>
            <person name="Oshima K."/>
            <person name="Hattori M."/>
            <person name="Kamijo T."/>
            <person name="Ohta H."/>
        </authorList>
    </citation>
    <scope>NUCLEOTIDE SEQUENCE [LARGE SCALE GENOMIC DNA]</scope>
    <source>
        <strain evidence="14">C2-3</strain>
    </source>
</reference>
<dbReference type="GO" id="GO:0016829">
    <property type="term" value="F:lyase activity"/>
    <property type="evidence" value="ECO:0007669"/>
    <property type="project" value="UniProtKB-KW"/>
</dbReference>
<dbReference type="GO" id="GO:0000107">
    <property type="term" value="F:imidazoleglycerol-phosphate synthase activity"/>
    <property type="evidence" value="ECO:0007669"/>
    <property type="project" value="UniProtKB-UniRule"/>
</dbReference>
<evidence type="ECO:0000256" key="5">
    <source>
        <dbReference type="ARBA" id="ARBA00022962"/>
    </source>
</evidence>
<sequence>MSSDKKALTAVLDYGMGNLFSVSKALEVSGHAVTMVSSGAPPEEATHLVLPGVGAFAQGMENLVERGFDRVILDWISSGRPFLGICLGMQLLFDESFEFGHYRGLGVFEGSVVGFDPMKGKVPHMGWNQIEKKREVEILKGLPDQFDAYFVHSFHVVAKKEPDIAGITDYQGKFTSIVASGPVFGVQFHPEKSQSAGLAILESFAKCQKGEK</sequence>
<name>I0IR01_LEPFC</name>
<keyword evidence="5 10" id="KW-0315">Glutamine amidotransferase</keyword>
<dbReference type="HOGENOM" id="CLU_071837_2_2_0"/>
<dbReference type="PATRIC" id="fig|1162668.3.peg.2400"/>
<evidence type="ECO:0000313" key="13">
    <source>
        <dbReference type="EMBL" id="BAM07700.1"/>
    </source>
</evidence>
<dbReference type="InterPro" id="IPR029062">
    <property type="entry name" value="Class_I_gatase-like"/>
</dbReference>
<dbReference type="HAMAP" id="MF_00278">
    <property type="entry name" value="HisH"/>
    <property type="match status" value="1"/>
</dbReference>
<feature type="domain" description="Glutamine amidotransferase" evidence="12">
    <location>
        <begin position="11"/>
        <end position="204"/>
    </location>
</feature>
<dbReference type="PIRSF" id="PIRSF000495">
    <property type="entry name" value="Amidotransf_hisH"/>
    <property type="match status" value="1"/>
</dbReference>
<dbReference type="GO" id="GO:0005737">
    <property type="term" value="C:cytoplasm"/>
    <property type="evidence" value="ECO:0007669"/>
    <property type="project" value="UniProtKB-SubCell"/>
</dbReference>
<evidence type="ECO:0000256" key="10">
    <source>
        <dbReference type="HAMAP-Rule" id="MF_00278"/>
    </source>
</evidence>
<gene>
    <name evidence="10" type="primary">hisH</name>
    <name evidence="13" type="ordered locus">LFE_2026</name>
</gene>
<dbReference type="CDD" id="cd01748">
    <property type="entry name" value="GATase1_IGP_Synthase"/>
    <property type="match status" value="1"/>
</dbReference>
<protein>
    <recommendedName>
        <fullName evidence="10">Imidazole glycerol phosphate synthase subunit HisH</fullName>
        <ecNumber evidence="10">4.3.2.10</ecNumber>
    </recommendedName>
    <alternativeName>
        <fullName evidence="10">IGP synthase glutaminase subunit</fullName>
        <ecNumber evidence="10">3.5.1.2</ecNumber>
    </alternativeName>
    <alternativeName>
        <fullName evidence="10">IGP synthase subunit HisH</fullName>
    </alternativeName>
    <alternativeName>
        <fullName evidence="10">ImGP synthase subunit HisH</fullName>
        <shortName evidence="10">IGPS subunit HisH</shortName>
    </alternativeName>
</protein>
<organism evidence="13 14">
    <name type="scientific">Leptospirillum ferrooxidans (strain C2-3)</name>
    <dbReference type="NCBI Taxonomy" id="1162668"/>
    <lineage>
        <taxon>Bacteria</taxon>
        <taxon>Pseudomonadati</taxon>
        <taxon>Nitrospirota</taxon>
        <taxon>Nitrospiria</taxon>
        <taxon>Nitrospirales</taxon>
        <taxon>Nitrospiraceae</taxon>
        <taxon>Leptospirillum</taxon>
    </lineage>
</organism>
<evidence type="ECO:0000256" key="6">
    <source>
        <dbReference type="ARBA" id="ARBA00023102"/>
    </source>
</evidence>
<dbReference type="Proteomes" id="UP000007382">
    <property type="component" value="Chromosome"/>
</dbReference>
<dbReference type="InterPro" id="IPR017926">
    <property type="entry name" value="GATASE"/>
</dbReference>
<dbReference type="SUPFAM" id="SSF52317">
    <property type="entry name" value="Class I glutamine amidotransferase-like"/>
    <property type="match status" value="1"/>
</dbReference>
<comment type="function">
    <text evidence="10">IGPS catalyzes the conversion of PRFAR and glutamine to IGP, AICAR and glutamate. The HisH subunit catalyzes the hydrolysis of glutamine to glutamate and ammonia as part of the synthesis of IGP and AICAR. The resulting ammonia molecule is channeled to the active site of HisF.</text>
</comment>
<dbReference type="MEROPS" id="C26.965"/>
<dbReference type="EMBL" id="AP012342">
    <property type="protein sequence ID" value="BAM07700.1"/>
    <property type="molecule type" value="Genomic_DNA"/>
</dbReference>
<evidence type="ECO:0000256" key="11">
    <source>
        <dbReference type="PIRSR" id="PIRSR000495-1"/>
    </source>
</evidence>
<reference evidence="13 14" key="1">
    <citation type="journal article" date="2012" name="J. Bacteriol.">
        <title>Complete Genome Sequence of Leptospirillum ferrooxidans Strain C2-3, Isolated from a Fresh Volcanic Ash Deposit on the Island of Miyake, Japan.</title>
        <authorList>
            <person name="Fujimura R."/>
            <person name="Sato Y."/>
            <person name="Nishizawa T."/>
            <person name="Oshima K."/>
            <person name="Kim S.-W."/>
            <person name="Hattori M."/>
            <person name="Kamijo T."/>
            <person name="Ohta H."/>
        </authorList>
    </citation>
    <scope>NUCLEOTIDE SEQUENCE [LARGE SCALE GENOMIC DNA]</scope>
    <source>
        <strain evidence="13 14">C2-3</strain>
    </source>
</reference>
<feature type="active site" evidence="10 11">
    <location>
        <position position="189"/>
    </location>
</feature>
<dbReference type="eggNOG" id="COG0118">
    <property type="taxonomic scope" value="Bacteria"/>
</dbReference>
<keyword evidence="13" id="KW-0808">Transferase</keyword>
<dbReference type="EC" id="3.5.1.2" evidence="10"/>
<dbReference type="NCBIfam" id="TIGR01855">
    <property type="entry name" value="IMP_synth_hisH"/>
    <property type="match status" value="1"/>
</dbReference>
<dbReference type="AlphaFoldDB" id="I0IR01"/>
<evidence type="ECO:0000256" key="1">
    <source>
        <dbReference type="ARBA" id="ARBA00005091"/>
    </source>
</evidence>
<evidence type="ECO:0000256" key="9">
    <source>
        <dbReference type="ARBA" id="ARBA00049534"/>
    </source>
</evidence>
<feature type="active site" evidence="10 11">
    <location>
        <position position="191"/>
    </location>
</feature>
<comment type="catalytic activity">
    <reaction evidence="9 10">
        <text>L-glutamine + H2O = L-glutamate + NH4(+)</text>
        <dbReference type="Rhea" id="RHEA:15889"/>
        <dbReference type="ChEBI" id="CHEBI:15377"/>
        <dbReference type="ChEBI" id="CHEBI:28938"/>
        <dbReference type="ChEBI" id="CHEBI:29985"/>
        <dbReference type="ChEBI" id="CHEBI:58359"/>
        <dbReference type="EC" id="3.5.1.2"/>
    </reaction>
</comment>
<comment type="subunit">
    <text evidence="2 10">Heterodimer of HisH and HisF.</text>
</comment>
<evidence type="ECO:0000256" key="2">
    <source>
        <dbReference type="ARBA" id="ARBA00011152"/>
    </source>
</evidence>
<dbReference type="STRING" id="1162668.LFE_2026"/>
<comment type="subcellular location">
    <subcellularLocation>
        <location evidence="10">Cytoplasm</location>
    </subcellularLocation>
</comment>
<dbReference type="InterPro" id="IPR010139">
    <property type="entry name" value="Imidazole-glycPsynth_HisH"/>
</dbReference>
<keyword evidence="10" id="KW-0963">Cytoplasm</keyword>
<keyword evidence="3 10" id="KW-0028">Amino-acid biosynthesis</keyword>
<dbReference type="PANTHER" id="PTHR42701:SF1">
    <property type="entry name" value="IMIDAZOLE GLYCEROL PHOSPHATE SYNTHASE SUBUNIT HISH"/>
    <property type="match status" value="1"/>
</dbReference>
<dbReference type="EC" id="4.3.2.10" evidence="10"/>
<feature type="active site" description="Nucleophile" evidence="10 11">
    <location>
        <position position="86"/>
    </location>
</feature>
<evidence type="ECO:0000256" key="4">
    <source>
        <dbReference type="ARBA" id="ARBA00022801"/>
    </source>
</evidence>
<dbReference type="Gene3D" id="3.40.50.880">
    <property type="match status" value="1"/>
</dbReference>
<comment type="catalytic activity">
    <reaction evidence="8 10">
        <text>5-[(5-phospho-1-deoxy-D-ribulos-1-ylimino)methylamino]-1-(5-phospho-beta-D-ribosyl)imidazole-4-carboxamide + L-glutamine = D-erythro-1-(imidazol-4-yl)glycerol 3-phosphate + 5-amino-1-(5-phospho-beta-D-ribosyl)imidazole-4-carboxamide + L-glutamate + H(+)</text>
        <dbReference type="Rhea" id="RHEA:24793"/>
        <dbReference type="ChEBI" id="CHEBI:15378"/>
        <dbReference type="ChEBI" id="CHEBI:29985"/>
        <dbReference type="ChEBI" id="CHEBI:58278"/>
        <dbReference type="ChEBI" id="CHEBI:58359"/>
        <dbReference type="ChEBI" id="CHEBI:58475"/>
        <dbReference type="ChEBI" id="CHEBI:58525"/>
        <dbReference type="EC" id="4.3.2.10"/>
    </reaction>
</comment>
<dbReference type="GO" id="GO:0004359">
    <property type="term" value="F:glutaminase activity"/>
    <property type="evidence" value="ECO:0007669"/>
    <property type="project" value="UniProtKB-EC"/>
</dbReference>